<dbReference type="PROSITE" id="PS00107">
    <property type="entry name" value="PROTEIN_KINASE_ATP"/>
    <property type="match status" value="1"/>
</dbReference>
<evidence type="ECO:0000313" key="14">
    <source>
        <dbReference type="Proteomes" id="UP000254291"/>
    </source>
</evidence>
<dbReference type="CDD" id="cd14014">
    <property type="entry name" value="STKc_PknB_like"/>
    <property type="match status" value="1"/>
</dbReference>
<dbReference type="GO" id="GO:0080090">
    <property type="term" value="P:regulation of primary metabolic process"/>
    <property type="evidence" value="ECO:0007669"/>
    <property type="project" value="UniProtKB-ARBA"/>
</dbReference>
<dbReference type="PROSITE" id="PS50011">
    <property type="entry name" value="PROTEIN_KINASE_DOM"/>
    <property type="match status" value="1"/>
</dbReference>
<dbReference type="PANTHER" id="PTHR43289:SF6">
    <property type="entry name" value="SERINE_THREONINE-PROTEIN KINASE NEKL-3"/>
    <property type="match status" value="1"/>
</dbReference>
<reference evidence="13 14" key="1">
    <citation type="submission" date="2018-06" db="EMBL/GenBank/DDBJ databases">
        <authorList>
            <consortium name="Pathogen Informatics"/>
            <person name="Doyle S."/>
        </authorList>
    </citation>
    <scope>NUCLEOTIDE SEQUENCE [LARGE SCALE GENOMIC DNA]</scope>
    <source>
        <strain evidence="13 14">NCTC10742</strain>
    </source>
</reference>
<dbReference type="Pfam" id="PF00069">
    <property type="entry name" value="Pkinase"/>
    <property type="match status" value="1"/>
</dbReference>
<feature type="compositionally biased region" description="Pro residues" evidence="10">
    <location>
        <begin position="357"/>
        <end position="387"/>
    </location>
</feature>
<evidence type="ECO:0000259" key="12">
    <source>
        <dbReference type="PROSITE" id="PS50011"/>
    </source>
</evidence>
<evidence type="ECO:0000256" key="7">
    <source>
        <dbReference type="ARBA" id="ARBA00047899"/>
    </source>
</evidence>
<dbReference type="SUPFAM" id="SSF56112">
    <property type="entry name" value="Protein kinase-like (PK-like)"/>
    <property type="match status" value="1"/>
</dbReference>
<dbReference type="GO" id="GO:0005524">
    <property type="term" value="F:ATP binding"/>
    <property type="evidence" value="ECO:0007669"/>
    <property type="project" value="UniProtKB-UniRule"/>
</dbReference>
<keyword evidence="2" id="KW-0723">Serine/threonine-protein kinase</keyword>
<protein>
    <recommendedName>
        <fullName evidence="1">non-specific serine/threonine protein kinase</fullName>
        <ecNumber evidence="1">2.7.11.1</ecNumber>
    </recommendedName>
</protein>
<dbReference type="InterPro" id="IPR011009">
    <property type="entry name" value="Kinase-like_dom_sf"/>
</dbReference>
<dbReference type="PANTHER" id="PTHR43289">
    <property type="entry name" value="MITOGEN-ACTIVATED PROTEIN KINASE KINASE KINASE 20-RELATED"/>
    <property type="match status" value="1"/>
</dbReference>
<dbReference type="Gene3D" id="1.10.510.10">
    <property type="entry name" value="Transferase(Phosphotransferase) domain 1"/>
    <property type="match status" value="1"/>
</dbReference>
<evidence type="ECO:0000256" key="8">
    <source>
        <dbReference type="ARBA" id="ARBA00048679"/>
    </source>
</evidence>
<keyword evidence="11" id="KW-1133">Transmembrane helix</keyword>
<organism evidence="13 14">
    <name type="scientific">Mycolicibacterium gilvum</name>
    <dbReference type="NCBI Taxonomy" id="1804"/>
    <lineage>
        <taxon>Bacteria</taxon>
        <taxon>Bacillati</taxon>
        <taxon>Actinomycetota</taxon>
        <taxon>Actinomycetes</taxon>
        <taxon>Mycobacteriales</taxon>
        <taxon>Mycobacteriaceae</taxon>
        <taxon>Mycolicibacterium</taxon>
    </lineage>
</organism>
<evidence type="ECO:0000256" key="9">
    <source>
        <dbReference type="PROSITE-ProRule" id="PRU10141"/>
    </source>
</evidence>
<dbReference type="Proteomes" id="UP000254291">
    <property type="component" value="Unassembled WGS sequence"/>
</dbReference>
<sequence length="412" mass="42804">MTAEMLAGRYQLRGLLGRGGMAEVRDGWDTRLDRSVAVKLLYPSQSSDDSVRRRFEDEARSAARLSHPNIVAIHDFGEHDSAPFIVMERLPGRTLADVIEQGPMPAPQVRRVLDEVLAALSVAHAAGVLHRDIKPANILLTTAGDSVKVADFGIAKSAGAAHTATGQIVGTLCYLSPERVMGAPASVADDLYAVGVMGYEALLGRRAFPQDNPAALARAIIDVPPPPLRALSVTADPALVAVIDRAMSRDPRLRFGSAPQMRAALAGDPLALNSAPPPAPPPRAGTRVLAQPLPPSAGFTSAAVGYPTAVPPPPTRARMYLMAVAAVLAFTVAALALALDPFSSPPPMQTVGTSTTAPPPPTSVPPPTSAAPLPPPIVPVTQAPPPDNGSKKGPDKKGEKGNNGRGNGNKPD</sequence>
<dbReference type="SMART" id="SM00220">
    <property type="entry name" value="S_TKc"/>
    <property type="match status" value="1"/>
</dbReference>
<evidence type="ECO:0000256" key="5">
    <source>
        <dbReference type="ARBA" id="ARBA00022777"/>
    </source>
</evidence>
<proteinExistence type="predicted"/>
<dbReference type="InterPro" id="IPR017441">
    <property type="entry name" value="Protein_kinase_ATP_BS"/>
</dbReference>
<keyword evidence="6 9" id="KW-0067">ATP-binding</keyword>
<comment type="catalytic activity">
    <reaction evidence="8">
        <text>L-seryl-[protein] + ATP = O-phospho-L-seryl-[protein] + ADP + H(+)</text>
        <dbReference type="Rhea" id="RHEA:17989"/>
        <dbReference type="Rhea" id="RHEA-COMP:9863"/>
        <dbReference type="Rhea" id="RHEA-COMP:11604"/>
        <dbReference type="ChEBI" id="CHEBI:15378"/>
        <dbReference type="ChEBI" id="CHEBI:29999"/>
        <dbReference type="ChEBI" id="CHEBI:30616"/>
        <dbReference type="ChEBI" id="CHEBI:83421"/>
        <dbReference type="ChEBI" id="CHEBI:456216"/>
        <dbReference type="EC" id="2.7.11.1"/>
    </reaction>
</comment>
<dbReference type="EC" id="2.7.11.1" evidence="1"/>
<evidence type="ECO:0000256" key="11">
    <source>
        <dbReference type="SAM" id="Phobius"/>
    </source>
</evidence>
<feature type="region of interest" description="Disordered" evidence="10">
    <location>
        <begin position="347"/>
        <end position="412"/>
    </location>
</feature>
<name>A0A378SU02_9MYCO</name>
<gene>
    <name evidence="13" type="primary">pknB_3</name>
    <name evidence="13" type="ORF">NCTC10742_05097</name>
</gene>
<evidence type="ECO:0000256" key="3">
    <source>
        <dbReference type="ARBA" id="ARBA00022679"/>
    </source>
</evidence>
<comment type="catalytic activity">
    <reaction evidence="7">
        <text>L-threonyl-[protein] + ATP = O-phospho-L-threonyl-[protein] + ADP + H(+)</text>
        <dbReference type="Rhea" id="RHEA:46608"/>
        <dbReference type="Rhea" id="RHEA-COMP:11060"/>
        <dbReference type="Rhea" id="RHEA-COMP:11605"/>
        <dbReference type="ChEBI" id="CHEBI:15378"/>
        <dbReference type="ChEBI" id="CHEBI:30013"/>
        <dbReference type="ChEBI" id="CHEBI:30616"/>
        <dbReference type="ChEBI" id="CHEBI:61977"/>
        <dbReference type="ChEBI" id="CHEBI:456216"/>
        <dbReference type="EC" id="2.7.11.1"/>
    </reaction>
</comment>
<dbReference type="Gene3D" id="3.30.200.20">
    <property type="entry name" value="Phosphorylase Kinase, domain 1"/>
    <property type="match status" value="1"/>
</dbReference>
<dbReference type="AlphaFoldDB" id="A0A378SU02"/>
<feature type="compositionally biased region" description="Gly residues" evidence="10">
    <location>
        <begin position="403"/>
        <end position="412"/>
    </location>
</feature>
<keyword evidence="3 13" id="KW-0808">Transferase</keyword>
<keyword evidence="4 9" id="KW-0547">Nucleotide-binding</keyword>
<dbReference type="InterPro" id="IPR008271">
    <property type="entry name" value="Ser/Thr_kinase_AS"/>
</dbReference>
<keyword evidence="5 13" id="KW-0418">Kinase</keyword>
<evidence type="ECO:0000256" key="2">
    <source>
        <dbReference type="ARBA" id="ARBA00022527"/>
    </source>
</evidence>
<feature type="binding site" evidence="9">
    <location>
        <position position="39"/>
    </location>
    <ligand>
        <name>ATP</name>
        <dbReference type="ChEBI" id="CHEBI:30616"/>
    </ligand>
</feature>
<keyword evidence="11" id="KW-0472">Membrane</keyword>
<evidence type="ECO:0000256" key="4">
    <source>
        <dbReference type="ARBA" id="ARBA00022741"/>
    </source>
</evidence>
<feature type="transmembrane region" description="Helical" evidence="11">
    <location>
        <begin position="319"/>
        <end position="339"/>
    </location>
</feature>
<dbReference type="GO" id="GO:0004674">
    <property type="term" value="F:protein serine/threonine kinase activity"/>
    <property type="evidence" value="ECO:0007669"/>
    <property type="project" value="UniProtKB-KW"/>
</dbReference>
<evidence type="ECO:0000313" key="13">
    <source>
        <dbReference type="EMBL" id="STZ45835.1"/>
    </source>
</evidence>
<dbReference type="RefSeq" id="WP_115328463.1">
    <property type="nucleotide sequence ID" value="NZ_JACKST010000015.1"/>
</dbReference>
<keyword evidence="11" id="KW-0812">Transmembrane</keyword>
<accession>A0A378SU02</accession>
<dbReference type="FunFam" id="3.30.200.20:FF:000035">
    <property type="entry name" value="Serine/threonine protein kinase Stk1"/>
    <property type="match status" value="1"/>
</dbReference>
<dbReference type="InterPro" id="IPR000719">
    <property type="entry name" value="Prot_kinase_dom"/>
</dbReference>
<feature type="compositionally biased region" description="Basic and acidic residues" evidence="10">
    <location>
        <begin position="389"/>
        <end position="402"/>
    </location>
</feature>
<dbReference type="PROSITE" id="PS00108">
    <property type="entry name" value="PROTEIN_KINASE_ST"/>
    <property type="match status" value="1"/>
</dbReference>
<evidence type="ECO:0000256" key="1">
    <source>
        <dbReference type="ARBA" id="ARBA00012513"/>
    </source>
</evidence>
<evidence type="ECO:0000256" key="6">
    <source>
        <dbReference type="ARBA" id="ARBA00022840"/>
    </source>
</evidence>
<dbReference type="GO" id="GO:0106310">
    <property type="term" value="F:protein serine kinase activity"/>
    <property type="evidence" value="ECO:0007669"/>
    <property type="project" value="RHEA"/>
</dbReference>
<feature type="domain" description="Protein kinase" evidence="12">
    <location>
        <begin position="10"/>
        <end position="271"/>
    </location>
</feature>
<evidence type="ECO:0000256" key="10">
    <source>
        <dbReference type="SAM" id="MobiDB-lite"/>
    </source>
</evidence>
<dbReference type="EMBL" id="UGQM01000001">
    <property type="protein sequence ID" value="STZ45835.1"/>
    <property type="molecule type" value="Genomic_DNA"/>
</dbReference>